<evidence type="ECO:0000313" key="3">
    <source>
        <dbReference type="Proteomes" id="UP000325507"/>
    </source>
</evidence>
<protein>
    <submittedName>
        <fullName evidence="2">Uncharacterized protein</fullName>
    </submittedName>
</protein>
<gene>
    <name evidence="2" type="ORF">pEpSNUABM08_54</name>
</gene>
<keyword evidence="3" id="KW-1185">Reference proteome</keyword>
<reference evidence="2 3" key="1">
    <citation type="submission" date="2019-07" db="EMBL/GenBank/DDBJ databases">
        <title>Complete genome sequence of bacteriophage infecting Erwinia pyrifoliae.</title>
        <authorList>
            <person name="Kim S.G."/>
            <person name="Park S.C."/>
        </authorList>
    </citation>
    <scope>NUCLEOTIDE SEQUENCE [LARGE SCALE GENOMIC DNA]</scope>
</reference>
<dbReference type="EMBL" id="MN184886">
    <property type="protein sequence ID" value="QEQ94801.1"/>
    <property type="molecule type" value="Genomic_DNA"/>
</dbReference>
<keyword evidence="1" id="KW-0175">Coiled coil</keyword>
<accession>A0A5J6DAQ0</accession>
<sequence>MSDLNSLETGRLIHTVTEALIELGINAGERGENYPLVLGDLVPAIKKLKSSNEALQGELKMLESVQEQMENNLKDQFDQMQVSLIAFVMFKCGRKKLAIDSREINDTTKFGAMAITVSSVDAYTTSYTVAPLKDKKNG</sequence>
<organism evidence="2 3">
    <name type="scientific">Erwinia phage pEp_SNUABM_08</name>
    <dbReference type="NCBI Taxonomy" id="2593268"/>
    <lineage>
        <taxon>Viruses</taxon>
        <taxon>Duplodnaviria</taxon>
        <taxon>Heunggongvirae</taxon>
        <taxon>Uroviricota</taxon>
        <taxon>Caudoviricetes</taxon>
        <taxon>Casjensviridae</taxon>
        <taxon>Gwanakrovirus</taxon>
        <taxon>Gwanakrovirus SNUABM08</taxon>
    </lineage>
</organism>
<name>A0A5J6DAQ0_9CAUD</name>
<feature type="coiled-coil region" evidence="1">
    <location>
        <begin position="45"/>
        <end position="79"/>
    </location>
</feature>
<dbReference type="Proteomes" id="UP000325507">
    <property type="component" value="Segment"/>
</dbReference>
<evidence type="ECO:0000256" key="1">
    <source>
        <dbReference type="SAM" id="Coils"/>
    </source>
</evidence>
<evidence type="ECO:0000313" key="2">
    <source>
        <dbReference type="EMBL" id="QEQ94801.1"/>
    </source>
</evidence>
<proteinExistence type="predicted"/>